<proteinExistence type="predicted"/>
<reference evidence="2" key="2">
    <citation type="submission" date="2020-11" db="EMBL/GenBank/DDBJ databases">
        <authorList>
            <person name="McCartney M.A."/>
            <person name="Auch B."/>
            <person name="Kono T."/>
            <person name="Mallez S."/>
            <person name="Becker A."/>
            <person name="Gohl D.M."/>
            <person name="Silverstein K.A.T."/>
            <person name="Koren S."/>
            <person name="Bechman K.B."/>
            <person name="Herman A."/>
            <person name="Abrahante J.E."/>
            <person name="Garbe J."/>
        </authorList>
    </citation>
    <scope>NUCLEOTIDE SEQUENCE</scope>
    <source>
        <strain evidence="2">Duluth1</strain>
        <tissue evidence="2">Whole animal</tissue>
    </source>
</reference>
<keyword evidence="3" id="KW-1185">Reference proteome</keyword>
<dbReference type="Proteomes" id="UP000828390">
    <property type="component" value="Unassembled WGS sequence"/>
</dbReference>
<dbReference type="EMBL" id="JAIWYP010000003">
    <property type="protein sequence ID" value="KAH3851358.1"/>
    <property type="molecule type" value="Genomic_DNA"/>
</dbReference>
<sequence>MACWRDVPPTIPLSHKEQQKPDGTEERFYVLDVYNKHAQLRFVCSGQHAEHSEHLLQ</sequence>
<evidence type="ECO:0000313" key="2">
    <source>
        <dbReference type="EMBL" id="KAH3851358.1"/>
    </source>
</evidence>
<gene>
    <name evidence="2" type="ORF">DPMN_093838</name>
</gene>
<feature type="compositionally biased region" description="Basic and acidic residues" evidence="1">
    <location>
        <begin position="14"/>
        <end position="23"/>
    </location>
</feature>
<organism evidence="2 3">
    <name type="scientific">Dreissena polymorpha</name>
    <name type="common">Zebra mussel</name>
    <name type="synonym">Mytilus polymorpha</name>
    <dbReference type="NCBI Taxonomy" id="45954"/>
    <lineage>
        <taxon>Eukaryota</taxon>
        <taxon>Metazoa</taxon>
        <taxon>Spiralia</taxon>
        <taxon>Lophotrochozoa</taxon>
        <taxon>Mollusca</taxon>
        <taxon>Bivalvia</taxon>
        <taxon>Autobranchia</taxon>
        <taxon>Heteroconchia</taxon>
        <taxon>Euheterodonta</taxon>
        <taxon>Imparidentia</taxon>
        <taxon>Neoheterodontei</taxon>
        <taxon>Myida</taxon>
        <taxon>Dreissenoidea</taxon>
        <taxon>Dreissenidae</taxon>
        <taxon>Dreissena</taxon>
    </lineage>
</organism>
<dbReference type="AlphaFoldDB" id="A0A9D4L4Y2"/>
<evidence type="ECO:0000256" key="1">
    <source>
        <dbReference type="SAM" id="MobiDB-lite"/>
    </source>
</evidence>
<comment type="caution">
    <text evidence="2">The sequence shown here is derived from an EMBL/GenBank/DDBJ whole genome shotgun (WGS) entry which is preliminary data.</text>
</comment>
<feature type="region of interest" description="Disordered" evidence="1">
    <location>
        <begin position="1"/>
        <end position="23"/>
    </location>
</feature>
<reference evidence="2" key="1">
    <citation type="journal article" date="2019" name="bioRxiv">
        <title>The Genome of the Zebra Mussel, Dreissena polymorpha: A Resource for Invasive Species Research.</title>
        <authorList>
            <person name="McCartney M.A."/>
            <person name="Auch B."/>
            <person name="Kono T."/>
            <person name="Mallez S."/>
            <person name="Zhang Y."/>
            <person name="Obille A."/>
            <person name="Becker A."/>
            <person name="Abrahante J.E."/>
            <person name="Garbe J."/>
            <person name="Badalamenti J.P."/>
            <person name="Herman A."/>
            <person name="Mangelson H."/>
            <person name="Liachko I."/>
            <person name="Sullivan S."/>
            <person name="Sone E.D."/>
            <person name="Koren S."/>
            <person name="Silverstein K.A.T."/>
            <person name="Beckman K.B."/>
            <person name="Gohl D.M."/>
        </authorList>
    </citation>
    <scope>NUCLEOTIDE SEQUENCE</scope>
    <source>
        <strain evidence="2">Duluth1</strain>
        <tissue evidence="2">Whole animal</tissue>
    </source>
</reference>
<accession>A0A9D4L4Y2</accession>
<protein>
    <submittedName>
        <fullName evidence="2">Uncharacterized protein</fullName>
    </submittedName>
</protein>
<evidence type="ECO:0000313" key="3">
    <source>
        <dbReference type="Proteomes" id="UP000828390"/>
    </source>
</evidence>
<name>A0A9D4L4Y2_DREPO</name>